<sequence>MNRYLRSFILIKGAGRPWLDSSCLRPVIVQRGGHAGHVRAGDG</sequence>
<accession>G8X1L8</accession>
<protein>
    <submittedName>
        <fullName evidence="1">Uncharacterized protein</fullName>
    </submittedName>
</protein>
<name>G8X1L8_STREN</name>
<evidence type="ECO:0000313" key="1">
    <source>
        <dbReference type="EMBL" id="AEW92546.1"/>
    </source>
</evidence>
<dbReference type="HOGENOM" id="CLU_3240036_0_0_11"/>
<dbReference type="KEGG" id="scy:SCATT_01750"/>
<proteinExistence type="predicted"/>
<keyword evidence="2" id="KW-1185">Reference proteome</keyword>
<evidence type="ECO:0000313" key="2">
    <source>
        <dbReference type="Proteomes" id="UP000007842"/>
    </source>
</evidence>
<dbReference type="Proteomes" id="UP000007842">
    <property type="component" value="Chromosome"/>
</dbReference>
<gene>
    <name evidence="1" type="ordered locus">SCATT_01750</name>
</gene>
<dbReference type="PATRIC" id="fig|1003195.29.peg.172"/>
<dbReference type="AlphaFoldDB" id="G8X1L8"/>
<reference evidence="2" key="1">
    <citation type="submission" date="2011-12" db="EMBL/GenBank/DDBJ databases">
        <title>Complete genome sequence of Streptomyces cattleya strain DSM 46488.</title>
        <authorList>
            <person name="Ou H.-Y."/>
            <person name="Li P."/>
            <person name="Zhao C."/>
            <person name="O'Hagan D."/>
            <person name="Deng Z."/>
        </authorList>
    </citation>
    <scope>NUCLEOTIDE SEQUENCE [LARGE SCALE GENOMIC DNA]</scope>
    <source>
        <strain evidence="2">ATCC 35852 / DSM 46488 / JCM 4925 / NBRC 14057 / NRRL 8057</strain>
    </source>
</reference>
<organism evidence="1 2">
    <name type="scientific">Streptantibioticus cattleyicolor (strain ATCC 35852 / DSM 46488 / JCM 4925 / NBRC 14057 / NRRL 8057)</name>
    <name type="common">Streptomyces cattleya</name>
    <dbReference type="NCBI Taxonomy" id="1003195"/>
    <lineage>
        <taxon>Bacteria</taxon>
        <taxon>Bacillati</taxon>
        <taxon>Actinomycetota</taxon>
        <taxon>Actinomycetes</taxon>
        <taxon>Kitasatosporales</taxon>
        <taxon>Streptomycetaceae</taxon>
        <taxon>Streptantibioticus</taxon>
    </lineage>
</organism>
<dbReference type="STRING" id="1003195.SCATT_01750"/>
<dbReference type="EMBL" id="CP003219">
    <property type="protein sequence ID" value="AEW92546.1"/>
    <property type="molecule type" value="Genomic_DNA"/>
</dbReference>